<evidence type="ECO:0000313" key="8">
    <source>
        <dbReference type="Proteomes" id="UP000001396"/>
    </source>
</evidence>
<dbReference type="AlphaFoldDB" id="D3BD73"/>
<comment type="similarity">
    <text evidence="4">Belongs to the BPG-independent phosphoglycerate mutase family. A-PGAM subfamily.</text>
</comment>
<protein>
    <recommendedName>
        <fullName evidence="6">Metalloenzyme domain-containing protein</fullName>
    </recommendedName>
</protein>
<reference evidence="7 8" key="1">
    <citation type="journal article" date="2011" name="Genome Res.">
        <title>Phylogeny-wide analysis of social amoeba genomes highlights ancient origins for complex intercellular communication.</title>
        <authorList>
            <person name="Heidel A.J."/>
            <person name="Lawal H.M."/>
            <person name="Felder M."/>
            <person name="Schilde C."/>
            <person name="Helps N.R."/>
            <person name="Tunggal B."/>
            <person name="Rivero F."/>
            <person name="John U."/>
            <person name="Schleicher M."/>
            <person name="Eichinger L."/>
            <person name="Platzer M."/>
            <person name="Noegel A.A."/>
            <person name="Schaap P."/>
            <person name="Gloeckner G."/>
        </authorList>
    </citation>
    <scope>NUCLEOTIDE SEQUENCE [LARGE SCALE GENOMIC DNA]</scope>
    <source>
        <strain evidence="8">ATCC 26659 / Pp 5 / PN500</strain>
    </source>
</reference>
<dbReference type="STRING" id="670386.D3BD73"/>
<comment type="pathway">
    <text evidence="3">Carbohydrate degradation.</text>
</comment>
<dbReference type="GO" id="GO:0046872">
    <property type="term" value="F:metal ion binding"/>
    <property type="evidence" value="ECO:0007669"/>
    <property type="project" value="InterPro"/>
</dbReference>
<comment type="catalytic activity">
    <reaction evidence="1">
        <text>(2R)-2-phosphoglycerate = (2R)-3-phosphoglycerate</text>
        <dbReference type="Rhea" id="RHEA:15901"/>
        <dbReference type="ChEBI" id="CHEBI:58272"/>
        <dbReference type="ChEBI" id="CHEBI:58289"/>
        <dbReference type="EC" id="5.4.2.12"/>
    </reaction>
</comment>
<dbReference type="InterPro" id="IPR042253">
    <property type="entry name" value="Pglycerate_mutase_ApgM_sf"/>
</dbReference>
<evidence type="ECO:0000256" key="3">
    <source>
        <dbReference type="ARBA" id="ARBA00004921"/>
    </source>
</evidence>
<evidence type="ECO:0000259" key="6">
    <source>
        <dbReference type="Pfam" id="PF01676"/>
    </source>
</evidence>
<dbReference type="Pfam" id="PF01676">
    <property type="entry name" value="Metalloenzyme"/>
    <property type="match status" value="1"/>
</dbReference>
<dbReference type="SUPFAM" id="SSF53649">
    <property type="entry name" value="Alkaline phosphatase-like"/>
    <property type="match status" value="1"/>
</dbReference>
<dbReference type="RefSeq" id="XP_020432984.1">
    <property type="nucleotide sequence ID" value="XM_020577310.1"/>
</dbReference>
<gene>
    <name evidence="7" type="ORF">PPL_06454</name>
</gene>
<dbReference type="GO" id="GO:0006096">
    <property type="term" value="P:glycolytic process"/>
    <property type="evidence" value="ECO:0007669"/>
    <property type="project" value="UniProtKB-KW"/>
</dbReference>
<dbReference type="Pfam" id="PF10143">
    <property type="entry name" value="PhosphMutase"/>
    <property type="match status" value="1"/>
</dbReference>
<evidence type="ECO:0000256" key="2">
    <source>
        <dbReference type="ARBA" id="ARBA00002315"/>
    </source>
</evidence>
<dbReference type="Proteomes" id="UP000001396">
    <property type="component" value="Unassembled WGS sequence"/>
</dbReference>
<comment type="caution">
    <text evidence="7">The sequence shown here is derived from an EMBL/GenBank/DDBJ whole genome shotgun (WGS) entry which is preliminary data.</text>
</comment>
<dbReference type="Gene3D" id="3.30.70.2130">
    <property type="entry name" value="Metalloenzyme domain"/>
    <property type="match status" value="1"/>
</dbReference>
<dbReference type="InterPro" id="IPR004456">
    <property type="entry name" value="Pglycerate_mutase_ApgM"/>
</dbReference>
<dbReference type="PANTHER" id="PTHR31209:SF0">
    <property type="entry name" value="METALLOENZYME DOMAIN-CONTAINING PROTEIN"/>
    <property type="match status" value="1"/>
</dbReference>
<sequence>MSAESQNRMLFVMVDGLADVSIPKYNGLTTLQKANTPTMDLMIIIAFKLEYGVNGIMDPVEPGYACGSDTAHLSIFGYDPRIGRGAFEAMGAGLDMVPGDIAFKSNFATIDTKTGIVTSRRADRNFEHLGPILCDYLTGVEYSKLPSFPDYRVDVKYATEHRCGIRVRGPGLTDAITNTDPLKDNLPLLRAQSLDGSKEAEFTARLVNELSDVIRAALEKHPINAERAKEGLALANVVLLRGCGVRAEAPTFFEKYKMRAFMIAPTCIIAGLGMSIEIDLVEAPGGTGDYHTDFDSKARTAAAAIKSGKYDFGFLHIKAVDDAGHDKDADLKVRLLEKVDAMLAKIVDELGQAELEGVAKFSICVTGDHSTPVLSGDHSCEPVPFTISKPLLMKQPQSHENWKFIDKVQQFSEIDCSSGALGRFPGSQIMNIITQYMNTKL</sequence>
<dbReference type="NCBIfam" id="TIGR00306">
    <property type="entry name" value="apgM"/>
    <property type="match status" value="1"/>
</dbReference>
<dbReference type="PANTHER" id="PTHR31209">
    <property type="entry name" value="COFACTOR-INDEPENDENT PHOSPHOGLYCERATE MUTASE"/>
    <property type="match status" value="1"/>
</dbReference>
<dbReference type="GeneID" id="31361936"/>
<evidence type="ECO:0000256" key="1">
    <source>
        <dbReference type="ARBA" id="ARBA00000370"/>
    </source>
</evidence>
<dbReference type="EMBL" id="ADBJ01000028">
    <property type="protein sequence ID" value="EFA80865.1"/>
    <property type="molecule type" value="Genomic_DNA"/>
</dbReference>
<keyword evidence="5" id="KW-0324">Glycolysis</keyword>
<organism evidence="7 8">
    <name type="scientific">Heterostelium pallidum (strain ATCC 26659 / Pp 5 / PN500)</name>
    <name type="common">Cellular slime mold</name>
    <name type="synonym">Polysphondylium pallidum</name>
    <dbReference type="NCBI Taxonomy" id="670386"/>
    <lineage>
        <taxon>Eukaryota</taxon>
        <taxon>Amoebozoa</taxon>
        <taxon>Evosea</taxon>
        <taxon>Eumycetozoa</taxon>
        <taxon>Dictyostelia</taxon>
        <taxon>Acytosteliales</taxon>
        <taxon>Acytosteliaceae</taxon>
        <taxon>Heterostelium</taxon>
    </lineage>
</organism>
<dbReference type="InParanoid" id="D3BD73"/>
<evidence type="ECO:0000256" key="4">
    <source>
        <dbReference type="ARBA" id="ARBA00005524"/>
    </source>
</evidence>
<accession>D3BD73</accession>
<dbReference type="PIRSF" id="PIRSF006392">
    <property type="entry name" value="IPGAM_arch"/>
    <property type="match status" value="1"/>
</dbReference>
<dbReference type="CDD" id="cd16011">
    <property type="entry name" value="iPGM_like"/>
    <property type="match status" value="1"/>
</dbReference>
<dbReference type="OMA" id="IAFRCNF"/>
<dbReference type="InterPro" id="IPR017850">
    <property type="entry name" value="Alkaline_phosphatase_core_sf"/>
</dbReference>
<keyword evidence="8" id="KW-1185">Reference proteome</keyword>
<feature type="domain" description="Metalloenzyme" evidence="6">
    <location>
        <begin position="8"/>
        <end position="433"/>
    </location>
</feature>
<evidence type="ECO:0000256" key="5">
    <source>
        <dbReference type="ARBA" id="ARBA00023152"/>
    </source>
</evidence>
<dbReference type="FunCoup" id="D3BD73">
    <property type="interactions" value="1"/>
</dbReference>
<name>D3BD73_HETP5</name>
<dbReference type="Gene3D" id="3.40.720.10">
    <property type="entry name" value="Alkaline Phosphatase, subunit A"/>
    <property type="match status" value="1"/>
</dbReference>
<proteinExistence type="inferred from homology"/>
<evidence type="ECO:0000313" key="7">
    <source>
        <dbReference type="EMBL" id="EFA80865.1"/>
    </source>
</evidence>
<dbReference type="InterPro" id="IPR006124">
    <property type="entry name" value="Metalloenzyme"/>
</dbReference>
<comment type="function">
    <text evidence="2">Catalyzes the interconversion of 2-phosphoglycerate and 3-phosphoglycerate.</text>
</comment>
<dbReference type="GO" id="GO:0004619">
    <property type="term" value="F:phosphoglycerate mutase activity"/>
    <property type="evidence" value="ECO:0007669"/>
    <property type="project" value="UniProtKB-EC"/>
</dbReference>